<dbReference type="AlphaFoldDB" id="A0A9E2KXM2"/>
<name>A0A9E2KXM2_9FUSO</name>
<dbReference type="NCBIfam" id="NF038032">
    <property type="entry name" value="CehA_McbA_metalo"/>
    <property type="match status" value="1"/>
</dbReference>
<gene>
    <name evidence="1" type="ORF">IAA47_02645</name>
</gene>
<protein>
    <submittedName>
        <fullName evidence="1">CehA/McbA family metallohydrolase</fullName>
    </submittedName>
</protein>
<proteinExistence type="predicted"/>
<comment type="caution">
    <text evidence="1">The sequence shown here is derived from an EMBL/GenBank/DDBJ whole genome shotgun (WGS) entry which is preliminary data.</text>
</comment>
<dbReference type="InterPro" id="IPR016195">
    <property type="entry name" value="Pol/histidinol_Pase-like"/>
</dbReference>
<dbReference type="Gene3D" id="3.20.20.140">
    <property type="entry name" value="Metal-dependent hydrolases"/>
    <property type="match status" value="1"/>
</dbReference>
<organism evidence="1 2">
    <name type="scientific">Candidatus Fusobacterium pullicola</name>
    <dbReference type="NCBI Taxonomy" id="2838601"/>
    <lineage>
        <taxon>Bacteria</taxon>
        <taxon>Fusobacteriati</taxon>
        <taxon>Fusobacteriota</taxon>
        <taxon>Fusobacteriia</taxon>
        <taxon>Fusobacteriales</taxon>
        <taxon>Fusobacteriaceae</taxon>
        <taxon>Fusobacterium</taxon>
    </lineage>
</organism>
<dbReference type="Proteomes" id="UP000724657">
    <property type="component" value="Unassembled WGS sequence"/>
</dbReference>
<dbReference type="CDD" id="cd07432">
    <property type="entry name" value="PHP_HisPPase"/>
    <property type="match status" value="1"/>
</dbReference>
<dbReference type="PANTHER" id="PTHR42924:SF3">
    <property type="entry name" value="POLYMERASE_HISTIDINOL PHOSPHATASE N-TERMINAL DOMAIN-CONTAINING PROTEIN"/>
    <property type="match status" value="1"/>
</dbReference>
<dbReference type="PANTHER" id="PTHR42924">
    <property type="entry name" value="EXONUCLEASE"/>
    <property type="match status" value="1"/>
</dbReference>
<evidence type="ECO:0000313" key="1">
    <source>
        <dbReference type="EMBL" id="MBU3841875.1"/>
    </source>
</evidence>
<dbReference type="SUPFAM" id="SSF89550">
    <property type="entry name" value="PHP domain-like"/>
    <property type="match status" value="1"/>
</dbReference>
<reference evidence="1" key="2">
    <citation type="submission" date="2021-04" db="EMBL/GenBank/DDBJ databases">
        <authorList>
            <person name="Gilroy R."/>
        </authorList>
    </citation>
    <scope>NUCLEOTIDE SEQUENCE</scope>
    <source>
        <strain evidence="1">A6-441</strain>
    </source>
</reference>
<evidence type="ECO:0000313" key="2">
    <source>
        <dbReference type="Proteomes" id="UP000724657"/>
    </source>
</evidence>
<dbReference type="EMBL" id="JAHLFN010000019">
    <property type="protein sequence ID" value="MBU3841875.1"/>
    <property type="molecule type" value="Genomic_DNA"/>
</dbReference>
<accession>A0A9E2KXM2</accession>
<dbReference type="InterPro" id="IPR052018">
    <property type="entry name" value="PHP_domain"/>
</dbReference>
<reference evidence="1" key="1">
    <citation type="journal article" date="2021" name="PeerJ">
        <title>Extensive microbial diversity within the chicken gut microbiome revealed by metagenomics and culture.</title>
        <authorList>
            <person name="Gilroy R."/>
            <person name="Ravi A."/>
            <person name="Getino M."/>
            <person name="Pursley I."/>
            <person name="Horton D.L."/>
            <person name="Alikhan N.F."/>
            <person name="Baker D."/>
            <person name="Gharbi K."/>
            <person name="Hall N."/>
            <person name="Watson M."/>
            <person name="Adriaenssens E.M."/>
            <person name="Foster-Nyarko E."/>
            <person name="Jarju S."/>
            <person name="Secka A."/>
            <person name="Antonio M."/>
            <person name="Oren A."/>
            <person name="Chaudhuri R.R."/>
            <person name="La Ragione R."/>
            <person name="Hildebrand F."/>
            <person name="Pallen M.J."/>
        </authorList>
    </citation>
    <scope>NUCLEOTIDE SEQUENCE</scope>
    <source>
        <strain evidence="1">A6-441</strain>
    </source>
</reference>
<sequence length="451" mass="52363">MLIKGSFDCTKNVEKLEYNFLVEEGVKEIELIIKKGPFQHVIIQLVDSKGKYRALTSFKTFEKEYYISKDNKKTSNCCIAGEIPAGEWKVRLLKNYIVDSEFEIEILGNKEITNGETKFKDMVLTERFADKKEWYFGELHNHTRVSDGKISLEELEKEIVEKKLDFIFPTEHNSVLTKYPNIDIPVIPSTELTLDDLGHFNFFGLKEFIDYYSLIEEGEAKEESLRKIFEKVKSIGGMISLNHPFHNSRRMPLGLMYNIDLENLDFLEVINSPTVEGRNPYYDKKTLEALDILWSNGYKVFAVAGSDNHGMVLGDPLNYIKLDEYSTDNILKSLKLGRSYVSRIGELELEYRNNGKLIYPGEEVKGKVEIKVKGDKNLIWKVIKNNRVIETVEGKELIAAHEVNEKEYLRVEATDIDHEIFVVINPVYNSIDRVEPQIKKWFEIKDSIWRE</sequence>
<dbReference type="GO" id="GO:0035312">
    <property type="term" value="F:5'-3' DNA exonuclease activity"/>
    <property type="evidence" value="ECO:0007669"/>
    <property type="project" value="TreeGrafter"/>
</dbReference>
<dbReference type="GO" id="GO:0004534">
    <property type="term" value="F:5'-3' RNA exonuclease activity"/>
    <property type="evidence" value="ECO:0007669"/>
    <property type="project" value="TreeGrafter"/>
</dbReference>